<accession>A0A0U1SCD5</accession>
<reference evidence="2" key="1">
    <citation type="submission" date="2007-10" db="EMBL/GenBank/DDBJ databases">
        <title>Classification and functional annotation of ESTs from venom glands of Isometrus maculatus.</title>
        <authorList>
            <person name="Li W."/>
            <person name="Ma Y."/>
            <person name="Zhao R."/>
            <person name="Cao Z."/>
        </authorList>
    </citation>
    <scope>NUCLEOTIDE SEQUENCE</scope>
    <source>
        <tissue evidence="2">Venom gland</tissue>
    </source>
</reference>
<evidence type="ECO:0000256" key="1">
    <source>
        <dbReference type="SAM" id="SignalP"/>
    </source>
</evidence>
<keyword evidence="1" id="KW-0732">Signal</keyword>
<feature type="signal peptide" evidence="1">
    <location>
        <begin position="1"/>
        <end position="19"/>
    </location>
</feature>
<evidence type="ECO:0000313" key="2">
    <source>
        <dbReference type="EMBL" id="ACD11804.1"/>
    </source>
</evidence>
<protein>
    <submittedName>
        <fullName evidence="2">Uncharacterized protein</fullName>
    </submittedName>
</protein>
<dbReference type="EMBL" id="EU252213">
    <property type="protein sequence ID" value="ACD11804.1"/>
    <property type="molecule type" value="mRNA"/>
</dbReference>
<name>A0A0U1SCD5_ISOMC</name>
<dbReference type="AlphaFoldDB" id="A0A0U1SCD5"/>
<feature type="chain" id="PRO_5006829106" evidence="1">
    <location>
        <begin position="20"/>
        <end position="59"/>
    </location>
</feature>
<organism evidence="2">
    <name type="scientific">Isometrus maculatus</name>
    <name type="common">Lesser brown scorpion</name>
    <name type="synonym">Scorpio maculatus</name>
    <dbReference type="NCBI Taxonomy" id="497827"/>
    <lineage>
        <taxon>Eukaryota</taxon>
        <taxon>Metazoa</taxon>
        <taxon>Ecdysozoa</taxon>
        <taxon>Arthropoda</taxon>
        <taxon>Chelicerata</taxon>
        <taxon>Arachnida</taxon>
        <taxon>Scorpiones</taxon>
        <taxon>Buthida</taxon>
        <taxon>Buthoidea</taxon>
        <taxon>Buthidae</taxon>
        <taxon>Isometrus</taxon>
    </lineage>
</organism>
<sequence>MKSLCGILIVLIVLTTIMAIVTFSGAEAGCTFMDCKKTCKNGPGFCSGNECKCIAMGRK</sequence>
<proteinExistence type="evidence at transcript level"/>